<comment type="catalytic activity">
    <reaction evidence="1 6">
        <text>beta-D-ribopyranose = beta-D-ribofuranose</text>
        <dbReference type="Rhea" id="RHEA:25432"/>
        <dbReference type="ChEBI" id="CHEBI:27476"/>
        <dbReference type="ChEBI" id="CHEBI:47002"/>
        <dbReference type="EC" id="5.4.99.62"/>
    </reaction>
</comment>
<evidence type="ECO:0000256" key="1">
    <source>
        <dbReference type="ARBA" id="ARBA00000223"/>
    </source>
</evidence>
<comment type="pathway">
    <text evidence="6">Carbohydrate metabolism; D-ribose degradation; D-ribose 5-phosphate from beta-D-ribopyranose: step 1/2.</text>
</comment>
<dbReference type="HAMAP" id="MF_01661">
    <property type="entry name" value="D_rib_pyranase"/>
    <property type="match status" value="1"/>
</dbReference>
<organism evidence="7 8">
    <name type="scientific">Extibacter muris</name>
    <dbReference type="NCBI Taxonomy" id="1796622"/>
    <lineage>
        <taxon>Bacteria</taxon>
        <taxon>Bacillati</taxon>
        <taxon>Bacillota</taxon>
        <taxon>Clostridia</taxon>
        <taxon>Lachnospirales</taxon>
        <taxon>Lachnospiraceae</taxon>
        <taxon>Extibacter</taxon>
    </lineage>
</organism>
<feature type="active site" description="Proton donor" evidence="6">
    <location>
        <position position="20"/>
    </location>
</feature>
<dbReference type="UniPathway" id="UPA00916">
    <property type="reaction ID" value="UER00888"/>
</dbReference>
<dbReference type="GO" id="GO:0019303">
    <property type="term" value="P:D-ribose catabolic process"/>
    <property type="evidence" value="ECO:0007669"/>
    <property type="project" value="UniProtKB-UniRule"/>
</dbReference>
<evidence type="ECO:0000256" key="2">
    <source>
        <dbReference type="ARBA" id="ARBA00012862"/>
    </source>
</evidence>
<comment type="similarity">
    <text evidence="6">Belongs to the RbsD / FucU family. RbsD subfamily.</text>
</comment>
<protein>
    <recommendedName>
        <fullName evidence="2 6">D-ribose pyranase</fullName>
        <ecNumber evidence="2 6">5.4.99.62</ecNumber>
    </recommendedName>
</protein>
<proteinExistence type="inferred from homology"/>
<dbReference type="Pfam" id="PF05025">
    <property type="entry name" value="RbsD_FucU"/>
    <property type="match status" value="1"/>
</dbReference>
<comment type="subcellular location">
    <subcellularLocation>
        <location evidence="6">Cytoplasm</location>
    </subcellularLocation>
</comment>
<keyword evidence="8" id="KW-1185">Reference proteome</keyword>
<gene>
    <name evidence="6 7" type="primary">rbsD</name>
    <name evidence="7" type="ORF">E1963_15660</name>
</gene>
<keyword evidence="4 6" id="KW-0413">Isomerase</keyword>
<feature type="binding site" evidence="6">
    <location>
        <position position="28"/>
    </location>
    <ligand>
        <name>substrate</name>
    </ligand>
</feature>
<dbReference type="GO" id="GO:0048029">
    <property type="term" value="F:monosaccharide binding"/>
    <property type="evidence" value="ECO:0007669"/>
    <property type="project" value="InterPro"/>
</dbReference>
<dbReference type="PANTHER" id="PTHR37831">
    <property type="entry name" value="D-RIBOSE PYRANASE"/>
    <property type="match status" value="1"/>
</dbReference>
<dbReference type="InterPro" id="IPR007721">
    <property type="entry name" value="RbsD_FucU"/>
</dbReference>
<accession>A0A4R4FBJ4</accession>
<feature type="binding site" evidence="6">
    <location>
        <position position="98"/>
    </location>
    <ligand>
        <name>substrate</name>
    </ligand>
</feature>
<comment type="function">
    <text evidence="6">Catalyzes the interconversion of beta-pyran and beta-furan forms of D-ribose.</text>
</comment>
<dbReference type="GO" id="GO:0062193">
    <property type="term" value="F:D-ribose pyranase activity"/>
    <property type="evidence" value="ECO:0007669"/>
    <property type="project" value="UniProtKB-EC"/>
</dbReference>
<dbReference type="EMBL" id="SMMX01000017">
    <property type="protein sequence ID" value="TDA20621.1"/>
    <property type="molecule type" value="Genomic_DNA"/>
</dbReference>
<dbReference type="InterPro" id="IPR023064">
    <property type="entry name" value="D-ribose_pyranase"/>
</dbReference>
<evidence type="ECO:0000313" key="7">
    <source>
        <dbReference type="EMBL" id="TDA20621.1"/>
    </source>
</evidence>
<sequence length="133" mass="14373">MKKRGIINVQLAGLIAGLGHKDTFMVADGGMPIPQGVEIVDLALCGGVPTFRQVMDAILDEAEVEHYTLAGEIVDKNPELLAYIEGKLSGVEYEMVSHVELKEMSEGIKFAVRTGEFTPYPNIILRAGVAFPA</sequence>
<dbReference type="GO" id="GO:0016872">
    <property type="term" value="F:intramolecular lyase activity"/>
    <property type="evidence" value="ECO:0007669"/>
    <property type="project" value="UniProtKB-UniRule"/>
</dbReference>
<comment type="caution">
    <text evidence="7">The sequence shown here is derived from an EMBL/GenBank/DDBJ whole genome shotgun (WGS) entry which is preliminary data.</text>
</comment>
<dbReference type="NCBIfam" id="NF008761">
    <property type="entry name" value="PRK11797.1"/>
    <property type="match status" value="1"/>
</dbReference>
<name>A0A4R4FBJ4_9FIRM</name>
<evidence type="ECO:0000256" key="4">
    <source>
        <dbReference type="ARBA" id="ARBA00023235"/>
    </source>
</evidence>
<comment type="subunit">
    <text evidence="6">Homodecamer.</text>
</comment>
<comment type="caution">
    <text evidence="6">Lacks conserved residue(s) required for the propagation of feature annotation.</text>
</comment>
<dbReference type="PANTHER" id="PTHR37831:SF1">
    <property type="entry name" value="D-RIBOSE PYRANASE"/>
    <property type="match status" value="1"/>
</dbReference>
<dbReference type="Gene3D" id="3.40.1650.10">
    <property type="entry name" value="RbsD-like domain"/>
    <property type="match status" value="1"/>
</dbReference>
<dbReference type="GO" id="GO:0005829">
    <property type="term" value="C:cytosol"/>
    <property type="evidence" value="ECO:0007669"/>
    <property type="project" value="TreeGrafter"/>
</dbReference>
<evidence type="ECO:0000256" key="3">
    <source>
        <dbReference type="ARBA" id="ARBA00022490"/>
    </source>
</evidence>
<evidence type="ECO:0000256" key="5">
    <source>
        <dbReference type="ARBA" id="ARBA00023277"/>
    </source>
</evidence>
<dbReference type="SUPFAM" id="SSF102546">
    <property type="entry name" value="RbsD-like"/>
    <property type="match status" value="1"/>
</dbReference>
<evidence type="ECO:0000313" key="8">
    <source>
        <dbReference type="Proteomes" id="UP000295710"/>
    </source>
</evidence>
<keyword evidence="5 6" id="KW-0119">Carbohydrate metabolism</keyword>
<dbReference type="AlphaFoldDB" id="A0A4R4FBJ4"/>
<dbReference type="InterPro" id="IPR023750">
    <property type="entry name" value="RbsD-like_sf"/>
</dbReference>
<dbReference type="EC" id="5.4.99.62" evidence="2 6"/>
<evidence type="ECO:0000256" key="6">
    <source>
        <dbReference type="HAMAP-Rule" id="MF_01661"/>
    </source>
</evidence>
<keyword evidence="3 6" id="KW-0963">Cytoplasm</keyword>
<dbReference type="RefSeq" id="WP_132279973.1">
    <property type="nucleotide sequence ID" value="NZ_JAOBST010000096.1"/>
</dbReference>
<dbReference type="Proteomes" id="UP000295710">
    <property type="component" value="Unassembled WGS sequence"/>
</dbReference>
<reference evidence="7 8" key="1">
    <citation type="journal article" date="2016" name="Nat. Microbiol.">
        <title>The Mouse Intestinal Bacterial Collection (miBC) provides host-specific insight into cultured diversity and functional potential of the gut microbiota.</title>
        <authorList>
            <person name="Lagkouvardos I."/>
            <person name="Pukall R."/>
            <person name="Abt B."/>
            <person name="Foesel B.U."/>
            <person name="Meier-Kolthoff J.P."/>
            <person name="Kumar N."/>
            <person name="Bresciani A."/>
            <person name="Martinez I."/>
            <person name="Just S."/>
            <person name="Ziegler C."/>
            <person name="Brugiroux S."/>
            <person name="Garzetti D."/>
            <person name="Wenning M."/>
            <person name="Bui T.P."/>
            <person name="Wang J."/>
            <person name="Hugenholtz F."/>
            <person name="Plugge C.M."/>
            <person name="Peterson D.A."/>
            <person name="Hornef M.W."/>
            <person name="Baines J.F."/>
            <person name="Smidt H."/>
            <person name="Walter J."/>
            <person name="Kristiansen K."/>
            <person name="Nielsen H.B."/>
            <person name="Haller D."/>
            <person name="Overmann J."/>
            <person name="Stecher B."/>
            <person name="Clavel T."/>
        </authorList>
    </citation>
    <scope>NUCLEOTIDE SEQUENCE [LARGE SCALE GENOMIC DNA]</scope>
    <source>
        <strain evidence="7 8">DSM 28560</strain>
    </source>
</reference>